<evidence type="ECO:0000256" key="11">
    <source>
        <dbReference type="ARBA" id="ARBA00063123"/>
    </source>
</evidence>
<comment type="catalytic activity">
    <reaction evidence="7">
        <text>D-threo-isocitrate + NAD(+) = 2-oxoglutarate + CO2 + NADH</text>
        <dbReference type="Rhea" id="RHEA:23632"/>
        <dbReference type="ChEBI" id="CHEBI:15562"/>
        <dbReference type="ChEBI" id="CHEBI:16526"/>
        <dbReference type="ChEBI" id="CHEBI:16810"/>
        <dbReference type="ChEBI" id="CHEBI:57540"/>
        <dbReference type="ChEBI" id="CHEBI:57945"/>
        <dbReference type="EC" id="1.1.1.286"/>
    </reaction>
    <physiologicalReaction direction="left-to-right" evidence="7">
        <dbReference type="Rhea" id="RHEA:23633"/>
    </physiologicalReaction>
</comment>
<dbReference type="Proteomes" id="UP000034320">
    <property type="component" value="Unassembled WGS sequence"/>
</dbReference>
<keyword evidence="3" id="KW-0479">Metal-binding</keyword>
<dbReference type="PROSITE" id="PS00470">
    <property type="entry name" value="IDH_IMDH"/>
    <property type="match status" value="1"/>
</dbReference>
<comment type="subunit">
    <text evidence="11">Homotetramer. Dimer of dimers. The homotetramer can transiently dissociate into homodimers.</text>
</comment>
<evidence type="ECO:0000256" key="9">
    <source>
        <dbReference type="ARBA" id="ARBA00054060"/>
    </source>
</evidence>
<dbReference type="EMBL" id="LCDD01000021">
    <property type="protein sequence ID" value="KKS46182.1"/>
    <property type="molecule type" value="Genomic_DNA"/>
</dbReference>
<dbReference type="SMART" id="SM01329">
    <property type="entry name" value="Iso_dh"/>
    <property type="match status" value="1"/>
</dbReference>
<evidence type="ECO:0000256" key="4">
    <source>
        <dbReference type="ARBA" id="ARBA00022842"/>
    </source>
</evidence>
<dbReference type="Gene3D" id="3.40.718.10">
    <property type="entry name" value="Isopropylmalate Dehydrogenase"/>
    <property type="match status" value="1"/>
</dbReference>
<evidence type="ECO:0000256" key="6">
    <source>
        <dbReference type="ARBA" id="ARBA00023027"/>
    </source>
</evidence>
<dbReference type="GO" id="GO:0006102">
    <property type="term" value="P:isocitrate metabolic process"/>
    <property type="evidence" value="ECO:0007669"/>
    <property type="project" value="TreeGrafter"/>
</dbReference>
<evidence type="ECO:0000256" key="8">
    <source>
        <dbReference type="ARBA" id="ARBA00051094"/>
    </source>
</evidence>
<evidence type="ECO:0000256" key="13">
    <source>
        <dbReference type="ARBA" id="ARBA00071278"/>
    </source>
</evidence>
<sequence>MYSLCVIRGDGVGPEVISETLLLLEGTSLKFNISEAYAGYQCYLDNGSSLPEDTVKKCEKSDAILFGAVTTPPIIENYFSPIVRLRKILDLYANVRPFYSLPLKSSRQNIDFVIVRENTEDLYAGKERKTKIGAEATRIITKKASEKIIRFAFELAIKQNRKKVTVVHKANILRLTDGLFLKIAEEVHSEFPEIEMDYMLVDSCALNLVKKPDIFDIIVTTNMFGDILSDEAAALIGGLGVAASANIGESHALFEPVHGSAPKYQGKNVINPVAAFFAACLMLEYLGEFKKALSLKKAIIQTIKNNCVTFDLGGNAKTSEVTREVIINYKKIYDHN</sequence>
<dbReference type="AlphaFoldDB" id="A0A0G0ZBW7"/>
<evidence type="ECO:0000256" key="2">
    <source>
        <dbReference type="ARBA" id="ARBA00007769"/>
    </source>
</evidence>
<keyword evidence="5" id="KW-0560">Oxidoreductase</keyword>
<dbReference type="FunFam" id="3.40.718.10:FF:000019">
    <property type="entry name" value="Homoisocitrate dehydrogenase"/>
    <property type="match status" value="1"/>
</dbReference>
<dbReference type="InterPro" id="IPR019818">
    <property type="entry name" value="IsoCit/isopropylmalate_DH_CS"/>
</dbReference>
<keyword evidence="4" id="KW-0460">Magnesium</keyword>
<dbReference type="InterPro" id="IPR024084">
    <property type="entry name" value="IsoPropMal-DH-like_dom"/>
</dbReference>
<protein>
    <recommendedName>
        <fullName evidence="13">Isocitrate/homoisocitrate dehydrogenase</fullName>
        <ecNumber evidence="12">1.1.1.286</ecNumber>
    </recommendedName>
    <alternativeName>
        <fullName evidence="14">Homoisocitrate dehydrogenase</fullName>
    </alternativeName>
</protein>
<dbReference type="PANTHER" id="PTHR11835">
    <property type="entry name" value="DECARBOXYLATING DEHYDROGENASES-ISOCITRATE, ISOPROPYLMALATE, TARTRATE"/>
    <property type="match status" value="1"/>
</dbReference>
<evidence type="ECO:0000256" key="7">
    <source>
        <dbReference type="ARBA" id="ARBA00050979"/>
    </source>
</evidence>
<evidence type="ECO:0000256" key="3">
    <source>
        <dbReference type="ARBA" id="ARBA00022723"/>
    </source>
</evidence>
<gene>
    <name evidence="16" type="ORF">UV09_C0021G0014</name>
</gene>
<proteinExistence type="inferred from homology"/>
<comment type="caution">
    <text evidence="16">The sequence shown here is derived from an EMBL/GenBank/DDBJ whole genome shotgun (WGS) entry which is preliminary data.</text>
</comment>
<dbReference type="Pfam" id="PF00180">
    <property type="entry name" value="Iso_dh"/>
    <property type="match status" value="1"/>
</dbReference>
<dbReference type="SUPFAM" id="SSF53659">
    <property type="entry name" value="Isocitrate/Isopropylmalate dehydrogenase-like"/>
    <property type="match status" value="1"/>
</dbReference>
<comment type="catalytic activity">
    <reaction evidence="8">
        <text>(2R,3S)-homoisocitrate + NAD(+) = 2-oxoadipate + CO2 + NADH</text>
        <dbReference type="Rhea" id="RHEA:11900"/>
        <dbReference type="ChEBI" id="CHEBI:15404"/>
        <dbReference type="ChEBI" id="CHEBI:16526"/>
        <dbReference type="ChEBI" id="CHEBI:57499"/>
        <dbReference type="ChEBI" id="CHEBI:57540"/>
        <dbReference type="ChEBI" id="CHEBI:57945"/>
        <dbReference type="EC" id="1.1.1.286"/>
    </reaction>
    <physiologicalReaction direction="left-to-right" evidence="8">
        <dbReference type="Rhea" id="RHEA:11901"/>
    </physiologicalReaction>
</comment>
<evidence type="ECO:0000313" key="17">
    <source>
        <dbReference type="Proteomes" id="UP000034320"/>
    </source>
</evidence>
<dbReference type="GO" id="GO:0046394">
    <property type="term" value="P:carboxylic acid biosynthetic process"/>
    <property type="evidence" value="ECO:0007669"/>
    <property type="project" value="UniProtKB-ARBA"/>
</dbReference>
<accession>A0A0G0ZBW7</accession>
<dbReference type="GO" id="GO:0004449">
    <property type="term" value="F:isocitrate dehydrogenase (NAD+) activity"/>
    <property type="evidence" value="ECO:0007669"/>
    <property type="project" value="TreeGrafter"/>
</dbReference>
<name>A0A0G0ZBW7_9BACT</name>
<reference evidence="16 17" key="1">
    <citation type="journal article" date="2015" name="Nature">
        <title>rRNA introns, odd ribosomes, and small enigmatic genomes across a large radiation of phyla.</title>
        <authorList>
            <person name="Brown C.T."/>
            <person name="Hug L.A."/>
            <person name="Thomas B.C."/>
            <person name="Sharon I."/>
            <person name="Castelle C.J."/>
            <person name="Singh A."/>
            <person name="Wilkins M.J."/>
            <person name="Williams K.H."/>
            <person name="Banfield J.F."/>
        </authorList>
    </citation>
    <scope>NUCLEOTIDE SEQUENCE [LARGE SCALE GENOMIC DNA]</scope>
</reference>
<comment type="similarity">
    <text evidence="2">Belongs to the isocitrate and isopropylmalate dehydrogenases family.</text>
</comment>
<organism evidence="16 17">
    <name type="scientific">Candidatus Gottesmanbacteria bacterium GW2011_GWA2_42_18</name>
    <dbReference type="NCBI Taxonomy" id="1618442"/>
    <lineage>
        <taxon>Bacteria</taxon>
        <taxon>Candidatus Gottesmaniibacteriota</taxon>
    </lineage>
</organism>
<evidence type="ECO:0000259" key="15">
    <source>
        <dbReference type="SMART" id="SM01329"/>
    </source>
</evidence>
<dbReference type="GO" id="GO:0006099">
    <property type="term" value="P:tricarboxylic acid cycle"/>
    <property type="evidence" value="ECO:0007669"/>
    <property type="project" value="TreeGrafter"/>
</dbReference>
<dbReference type="GO" id="GO:0033708">
    <property type="term" value="F:isocitrate-homoisocitrate dehydrogenase activity"/>
    <property type="evidence" value="ECO:0007669"/>
    <property type="project" value="UniProtKB-EC"/>
</dbReference>
<dbReference type="PATRIC" id="fig|1618442.3.peg.908"/>
<comment type="function">
    <text evidence="9">Catalyzes the NAD(+)-dependent oxidative decarboxylation of homoisocitrate to 2-oxoadipate (alpha-ketoadipate), a reaction involved in lysine biosynthesis through the alpha-aminoadipate pathway. In addition, has high activity with isocitrate, but is inactive with 3-isopropylmalate.</text>
</comment>
<evidence type="ECO:0000256" key="14">
    <source>
        <dbReference type="ARBA" id="ARBA00076472"/>
    </source>
</evidence>
<keyword evidence="6" id="KW-0520">NAD</keyword>
<evidence type="ECO:0000256" key="5">
    <source>
        <dbReference type="ARBA" id="ARBA00023002"/>
    </source>
</evidence>
<comment type="pathway">
    <text evidence="10">Amino-acid biosynthesis; L-lysine biosynthesis via AAA pathway; L-alpha-aminoadipate from 2-oxoglutarate: step 4/5.</text>
</comment>
<evidence type="ECO:0000256" key="12">
    <source>
        <dbReference type="ARBA" id="ARBA00066849"/>
    </source>
</evidence>
<feature type="domain" description="Isopropylmalate dehydrogenase-like" evidence="15">
    <location>
        <begin position="3"/>
        <end position="325"/>
    </location>
</feature>
<dbReference type="GO" id="GO:0000287">
    <property type="term" value="F:magnesium ion binding"/>
    <property type="evidence" value="ECO:0007669"/>
    <property type="project" value="InterPro"/>
</dbReference>
<comment type="cofactor">
    <cofactor evidence="1">
        <name>Mg(2+)</name>
        <dbReference type="ChEBI" id="CHEBI:18420"/>
    </cofactor>
</comment>
<dbReference type="PANTHER" id="PTHR11835:SF34">
    <property type="entry name" value="ISOCITRATE DEHYDROGENASE [NAD] SUBUNIT ALPHA, MITOCHONDRIAL"/>
    <property type="match status" value="1"/>
</dbReference>
<evidence type="ECO:0000256" key="1">
    <source>
        <dbReference type="ARBA" id="ARBA00001946"/>
    </source>
</evidence>
<dbReference type="EC" id="1.1.1.286" evidence="12"/>
<evidence type="ECO:0000313" key="16">
    <source>
        <dbReference type="EMBL" id="KKS46182.1"/>
    </source>
</evidence>
<evidence type="ECO:0000256" key="10">
    <source>
        <dbReference type="ARBA" id="ARBA00060720"/>
    </source>
</evidence>
<dbReference type="GO" id="GO:0051287">
    <property type="term" value="F:NAD binding"/>
    <property type="evidence" value="ECO:0007669"/>
    <property type="project" value="InterPro"/>
</dbReference>